<proteinExistence type="predicted"/>
<accession>A0ABV0Z6Z5</accession>
<keyword evidence="2" id="KW-1185">Reference proteome</keyword>
<comment type="caution">
    <text evidence="1">The sequence shown here is derived from an EMBL/GenBank/DDBJ whole genome shotgun (WGS) entry which is preliminary data.</text>
</comment>
<sequence length="177" mass="20126">MCLETMDTETAKFSKPEYLRHGSMPTWTPFRDQTEVKRSFQQNRNTAAVQKHPSRELMLANRAKLGPFVTDSGKKKKKKGKRGLRNDECAASACMYLPPAGGMAPRNTTQYLMSNVYEDLTVEPIMKSSPHVLSCNIYNEALSPSSVSAALDSCFEDILEYQLRDFEELYDLTWKPE</sequence>
<reference evidence="1 2" key="1">
    <citation type="submission" date="2021-06" db="EMBL/GenBank/DDBJ databases">
        <authorList>
            <person name="Palmer J.M."/>
        </authorList>
    </citation>
    <scope>NUCLEOTIDE SEQUENCE [LARGE SCALE GENOMIC DNA]</scope>
    <source>
        <strain evidence="1 2">AS_MEX2019</strain>
        <tissue evidence="1">Muscle</tissue>
    </source>
</reference>
<dbReference type="EMBL" id="JAHRIP010053866">
    <property type="protein sequence ID" value="MEQ2301635.1"/>
    <property type="molecule type" value="Genomic_DNA"/>
</dbReference>
<evidence type="ECO:0008006" key="3">
    <source>
        <dbReference type="Google" id="ProtNLM"/>
    </source>
</evidence>
<protein>
    <recommendedName>
        <fullName evidence="3">EREBP-like factor</fullName>
    </recommendedName>
</protein>
<evidence type="ECO:0000313" key="1">
    <source>
        <dbReference type="EMBL" id="MEQ2301635.1"/>
    </source>
</evidence>
<evidence type="ECO:0000313" key="2">
    <source>
        <dbReference type="Proteomes" id="UP001469553"/>
    </source>
</evidence>
<gene>
    <name evidence="1" type="ORF">AMECASPLE_038135</name>
</gene>
<name>A0ABV0Z6Z5_9TELE</name>
<dbReference type="Proteomes" id="UP001469553">
    <property type="component" value="Unassembled WGS sequence"/>
</dbReference>
<organism evidence="1 2">
    <name type="scientific">Ameca splendens</name>
    <dbReference type="NCBI Taxonomy" id="208324"/>
    <lineage>
        <taxon>Eukaryota</taxon>
        <taxon>Metazoa</taxon>
        <taxon>Chordata</taxon>
        <taxon>Craniata</taxon>
        <taxon>Vertebrata</taxon>
        <taxon>Euteleostomi</taxon>
        <taxon>Actinopterygii</taxon>
        <taxon>Neopterygii</taxon>
        <taxon>Teleostei</taxon>
        <taxon>Neoteleostei</taxon>
        <taxon>Acanthomorphata</taxon>
        <taxon>Ovalentaria</taxon>
        <taxon>Atherinomorphae</taxon>
        <taxon>Cyprinodontiformes</taxon>
        <taxon>Goodeidae</taxon>
        <taxon>Ameca</taxon>
    </lineage>
</organism>